<dbReference type="AlphaFoldDB" id="L7C7W4"/>
<accession>L7C7W4</accession>
<proteinExistence type="predicted"/>
<feature type="region of interest" description="Disordered" evidence="1">
    <location>
        <begin position="1"/>
        <end position="52"/>
    </location>
</feature>
<protein>
    <submittedName>
        <fullName evidence="2">Uncharacterized protein</fullName>
    </submittedName>
</protein>
<reference evidence="2 3" key="1">
    <citation type="journal article" date="2013" name="Mar. Genomics">
        <title>Expression of sulfatases in Rhodopirellula baltica and the diversity of sulfatases in the genus Rhodopirellula.</title>
        <authorList>
            <person name="Wegner C.E."/>
            <person name="Richter-Heitmann T."/>
            <person name="Klindworth A."/>
            <person name="Klockow C."/>
            <person name="Richter M."/>
            <person name="Achstetter T."/>
            <person name="Glockner F.O."/>
            <person name="Harder J."/>
        </authorList>
    </citation>
    <scope>NUCLEOTIDE SEQUENCE [LARGE SCALE GENOMIC DNA]</scope>
    <source>
        <strain evidence="2 3">SWK14</strain>
    </source>
</reference>
<sequence>MVESQTGQSGGGKHRQRLSTGEFREVPSRETALPHSEVKSERKDAAVNRRPHNPYIRHGFTVFQFAWSANSPEYSART</sequence>
<dbReference type="Proteomes" id="UP000010959">
    <property type="component" value="Unassembled WGS sequence"/>
</dbReference>
<name>L7C7W4_RHOBT</name>
<evidence type="ECO:0000313" key="3">
    <source>
        <dbReference type="Proteomes" id="UP000010959"/>
    </source>
</evidence>
<evidence type="ECO:0000256" key="1">
    <source>
        <dbReference type="SAM" id="MobiDB-lite"/>
    </source>
</evidence>
<dbReference type="EMBL" id="AMWG01000170">
    <property type="protein sequence ID" value="ELP30108.1"/>
    <property type="molecule type" value="Genomic_DNA"/>
</dbReference>
<organism evidence="2 3">
    <name type="scientific">Rhodopirellula baltica SWK14</name>
    <dbReference type="NCBI Taxonomy" id="993516"/>
    <lineage>
        <taxon>Bacteria</taxon>
        <taxon>Pseudomonadati</taxon>
        <taxon>Planctomycetota</taxon>
        <taxon>Planctomycetia</taxon>
        <taxon>Pirellulales</taxon>
        <taxon>Pirellulaceae</taxon>
        <taxon>Rhodopirellula</taxon>
    </lineage>
</organism>
<gene>
    <name evidence="2" type="ORF">RBSWK_05962</name>
</gene>
<comment type="caution">
    <text evidence="2">The sequence shown here is derived from an EMBL/GenBank/DDBJ whole genome shotgun (WGS) entry which is preliminary data.</text>
</comment>
<evidence type="ECO:0000313" key="2">
    <source>
        <dbReference type="EMBL" id="ELP30108.1"/>
    </source>
</evidence>
<feature type="compositionally biased region" description="Basic and acidic residues" evidence="1">
    <location>
        <begin position="36"/>
        <end position="47"/>
    </location>
</feature>